<gene>
    <name evidence="1" type="ORF">GCM10025876_37920</name>
</gene>
<comment type="caution">
    <text evidence="1">The sequence shown here is derived from an EMBL/GenBank/DDBJ whole genome shotgun (WGS) entry which is preliminary data.</text>
</comment>
<dbReference type="InterPro" id="IPR036102">
    <property type="entry name" value="OsmC/Ohrsf"/>
</dbReference>
<sequence length="47" mass="4675">MLTVSASVEGIDQVAFGEIAEDAKANCPVSKALAGVQIALGSATLLD</sequence>
<organism evidence="1 2">
    <name type="scientific">Demequina litorisediminis</name>
    <dbReference type="NCBI Taxonomy" id="1849022"/>
    <lineage>
        <taxon>Bacteria</taxon>
        <taxon>Bacillati</taxon>
        <taxon>Actinomycetota</taxon>
        <taxon>Actinomycetes</taxon>
        <taxon>Micrococcales</taxon>
        <taxon>Demequinaceae</taxon>
        <taxon>Demequina</taxon>
    </lineage>
</organism>
<accession>A0ABQ6IKB6</accession>
<name>A0ABQ6IKB6_9MICO</name>
<evidence type="ECO:0000313" key="1">
    <source>
        <dbReference type="EMBL" id="GMA37588.1"/>
    </source>
</evidence>
<dbReference type="EMBL" id="BSUN01000001">
    <property type="protein sequence ID" value="GMA37588.1"/>
    <property type="molecule type" value="Genomic_DNA"/>
</dbReference>
<dbReference type="Gene3D" id="3.30.300.20">
    <property type="match status" value="1"/>
</dbReference>
<evidence type="ECO:0008006" key="3">
    <source>
        <dbReference type="Google" id="ProtNLM"/>
    </source>
</evidence>
<proteinExistence type="predicted"/>
<dbReference type="SUPFAM" id="SSF82784">
    <property type="entry name" value="OsmC-like"/>
    <property type="match status" value="1"/>
</dbReference>
<dbReference type="InterPro" id="IPR015946">
    <property type="entry name" value="KH_dom-like_a/b"/>
</dbReference>
<reference evidence="2" key="1">
    <citation type="journal article" date="2019" name="Int. J. Syst. Evol. Microbiol.">
        <title>The Global Catalogue of Microorganisms (GCM) 10K type strain sequencing project: providing services to taxonomists for standard genome sequencing and annotation.</title>
        <authorList>
            <consortium name="The Broad Institute Genomics Platform"/>
            <consortium name="The Broad Institute Genome Sequencing Center for Infectious Disease"/>
            <person name="Wu L."/>
            <person name="Ma J."/>
        </authorList>
    </citation>
    <scope>NUCLEOTIDE SEQUENCE [LARGE SCALE GENOMIC DNA]</scope>
    <source>
        <strain evidence="2">NBRC 112299</strain>
    </source>
</reference>
<evidence type="ECO:0000313" key="2">
    <source>
        <dbReference type="Proteomes" id="UP001157125"/>
    </source>
</evidence>
<keyword evidence="2" id="KW-1185">Reference proteome</keyword>
<dbReference type="Proteomes" id="UP001157125">
    <property type="component" value="Unassembled WGS sequence"/>
</dbReference>
<protein>
    <recommendedName>
        <fullName evidence="3">Peroxiredoxin</fullName>
    </recommendedName>
</protein>